<dbReference type="GeneID" id="87881203"/>
<dbReference type="GO" id="GO:0070941">
    <property type="term" value="P:eisosome assembly"/>
    <property type="evidence" value="ECO:0007669"/>
    <property type="project" value="TreeGrafter"/>
</dbReference>
<evidence type="ECO:0000256" key="1">
    <source>
        <dbReference type="ARBA" id="ARBA00004141"/>
    </source>
</evidence>
<comment type="subcellular location">
    <subcellularLocation>
        <location evidence="1">Membrane</location>
        <topology evidence="1">Multi-pass membrane protein</topology>
    </subcellularLocation>
</comment>
<dbReference type="GO" id="GO:0032126">
    <property type="term" value="C:eisosome"/>
    <property type="evidence" value="ECO:0007669"/>
    <property type="project" value="TreeGrafter"/>
</dbReference>
<dbReference type="PANTHER" id="PTHR28165">
    <property type="entry name" value="NON-CLASSICAL EXPORT PROTEIN 2-RELATED"/>
    <property type="match status" value="1"/>
</dbReference>
<keyword evidence="3 5" id="KW-1133">Transmembrane helix</keyword>
<evidence type="ECO:0000256" key="5">
    <source>
        <dbReference type="SAM" id="Phobius"/>
    </source>
</evidence>
<proteinExistence type="predicted"/>
<dbReference type="RefSeq" id="XP_062723474.1">
    <property type="nucleotide sequence ID" value="XM_062862374.1"/>
</dbReference>
<dbReference type="Pfam" id="PF01284">
    <property type="entry name" value="MARVEL"/>
    <property type="match status" value="1"/>
</dbReference>
<dbReference type="AlphaFoldDB" id="A0AAJ0GX34"/>
<feature type="transmembrane region" description="Helical" evidence="5">
    <location>
        <begin position="152"/>
        <end position="170"/>
    </location>
</feature>
<feature type="transmembrane region" description="Helical" evidence="5">
    <location>
        <begin position="44"/>
        <end position="65"/>
    </location>
</feature>
<feature type="transmembrane region" description="Helical" evidence="5">
    <location>
        <begin position="72"/>
        <end position="92"/>
    </location>
</feature>
<evidence type="ECO:0000256" key="3">
    <source>
        <dbReference type="ARBA" id="ARBA00022989"/>
    </source>
</evidence>
<organism evidence="7 8">
    <name type="scientific">Chaetomium strumarium</name>
    <dbReference type="NCBI Taxonomy" id="1170767"/>
    <lineage>
        <taxon>Eukaryota</taxon>
        <taxon>Fungi</taxon>
        <taxon>Dikarya</taxon>
        <taxon>Ascomycota</taxon>
        <taxon>Pezizomycotina</taxon>
        <taxon>Sordariomycetes</taxon>
        <taxon>Sordariomycetidae</taxon>
        <taxon>Sordariales</taxon>
        <taxon>Chaetomiaceae</taxon>
        <taxon>Chaetomium</taxon>
    </lineage>
</organism>
<reference evidence="7" key="2">
    <citation type="submission" date="2023-06" db="EMBL/GenBank/DDBJ databases">
        <authorList>
            <consortium name="Lawrence Berkeley National Laboratory"/>
            <person name="Mondo S.J."/>
            <person name="Hensen N."/>
            <person name="Bonometti L."/>
            <person name="Westerberg I."/>
            <person name="Brannstrom I.O."/>
            <person name="Guillou S."/>
            <person name="Cros-Aarteil S."/>
            <person name="Calhoun S."/>
            <person name="Haridas S."/>
            <person name="Kuo A."/>
            <person name="Pangilinan J."/>
            <person name="Riley R."/>
            <person name="Labutti K."/>
            <person name="Andreopoulos B."/>
            <person name="Lipzen A."/>
            <person name="Chen C."/>
            <person name="Yanf M."/>
            <person name="Daum C."/>
            <person name="Ng V."/>
            <person name="Clum A."/>
            <person name="Steindorff A."/>
            <person name="Ohm R."/>
            <person name="Martin F."/>
            <person name="Silar P."/>
            <person name="Natvig D."/>
            <person name="Lalanne C."/>
            <person name="Gautier V."/>
            <person name="Ament-Velasquez S.L."/>
            <person name="Kruys A."/>
            <person name="Hutchinson M.I."/>
            <person name="Powell A.J."/>
            <person name="Barry K."/>
            <person name="Miller A.N."/>
            <person name="Grigoriev I.V."/>
            <person name="Debuchy R."/>
            <person name="Gladieux P."/>
            <person name="Thoren M.H."/>
            <person name="Johannesson H."/>
        </authorList>
    </citation>
    <scope>NUCLEOTIDE SEQUENCE</scope>
    <source>
        <strain evidence="7">CBS 333.67</strain>
    </source>
</reference>
<accession>A0AAJ0GX34</accession>
<evidence type="ECO:0000313" key="8">
    <source>
        <dbReference type="Proteomes" id="UP001273166"/>
    </source>
</evidence>
<evidence type="ECO:0000256" key="2">
    <source>
        <dbReference type="ARBA" id="ARBA00022692"/>
    </source>
</evidence>
<comment type="caution">
    <text evidence="7">The sequence shown here is derived from an EMBL/GenBank/DDBJ whole genome shotgun (WGS) entry which is preliminary data.</text>
</comment>
<dbReference type="EMBL" id="JAUDZG010000003">
    <property type="protein sequence ID" value="KAK3307694.1"/>
    <property type="molecule type" value="Genomic_DNA"/>
</dbReference>
<dbReference type="GO" id="GO:0005886">
    <property type="term" value="C:plasma membrane"/>
    <property type="evidence" value="ECO:0007669"/>
    <property type="project" value="TreeGrafter"/>
</dbReference>
<keyword evidence="2 5" id="KW-0812">Transmembrane</keyword>
<evidence type="ECO:0000259" key="6">
    <source>
        <dbReference type="Pfam" id="PF01284"/>
    </source>
</evidence>
<gene>
    <name evidence="7" type="ORF">B0T15DRAFT_185889</name>
</gene>
<name>A0AAJ0GX34_9PEZI</name>
<keyword evidence="8" id="KW-1185">Reference proteome</keyword>
<keyword evidence="4 5" id="KW-0472">Membrane</keyword>
<dbReference type="InterPro" id="IPR008253">
    <property type="entry name" value="Marvel"/>
</dbReference>
<feature type="domain" description="MARVEL" evidence="6">
    <location>
        <begin position="6"/>
        <end position="163"/>
    </location>
</feature>
<evidence type="ECO:0000256" key="4">
    <source>
        <dbReference type="ARBA" id="ARBA00023136"/>
    </source>
</evidence>
<feature type="transmembrane region" description="Helical" evidence="5">
    <location>
        <begin position="12"/>
        <end position="32"/>
    </location>
</feature>
<evidence type="ECO:0000313" key="7">
    <source>
        <dbReference type="EMBL" id="KAK3307694.1"/>
    </source>
</evidence>
<reference evidence="7" key="1">
    <citation type="journal article" date="2023" name="Mol. Phylogenet. Evol.">
        <title>Genome-scale phylogeny and comparative genomics of the fungal order Sordariales.</title>
        <authorList>
            <person name="Hensen N."/>
            <person name="Bonometti L."/>
            <person name="Westerberg I."/>
            <person name="Brannstrom I.O."/>
            <person name="Guillou S."/>
            <person name="Cros-Aarteil S."/>
            <person name="Calhoun S."/>
            <person name="Haridas S."/>
            <person name="Kuo A."/>
            <person name="Mondo S."/>
            <person name="Pangilinan J."/>
            <person name="Riley R."/>
            <person name="LaButti K."/>
            <person name="Andreopoulos B."/>
            <person name="Lipzen A."/>
            <person name="Chen C."/>
            <person name="Yan M."/>
            <person name="Daum C."/>
            <person name="Ng V."/>
            <person name="Clum A."/>
            <person name="Steindorff A."/>
            <person name="Ohm R.A."/>
            <person name="Martin F."/>
            <person name="Silar P."/>
            <person name="Natvig D.O."/>
            <person name="Lalanne C."/>
            <person name="Gautier V."/>
            <person name="Ament-Velasquez S.L."/>
            <person name="Kruys A."/>
            <person name="Hutchinson M.I."/>
            <person name="Powell A.J."/>
            <person name="Barry K."/>
            <person name="Miller A.N."/>
            <person name="Grigoriev I.V."/>
            <person name="Debuchy R."/>
            <person name="Gladieux P."/>
            <person name="Hiltunen Thoren M."/>
            <person name="Johannesson H."/>
        </authorList>
    </citation>
    <scope>NUCLEOTIDE SEQUENCE</scope>
    <source>
        <strain evidence="7">CBS 333.67</strain>
    </source>
</reference>
<dbReference type="Proteomes" id="UP001273166">
    <property type="component" value="Unassembled WGS sequence"/>
</dbReference>
<dbReference type="PANTHER" id="PTHR28165:SF2">
    <property type="entry name" value="MARVEL DOMAIN-CONTAINING PROTEIN"/>
    <property type="match status" value="1"/>
</dbReference>
<dbReference type="InterPro" id="IPR052649">
    <property type="entry name" value="NCE102-like"/>
</dbReference>
<dbReference type="GO" id="GO:0072659">
    <property type="term" value="P:protein localization to plasma membrane"/>
    <property type="evidence" value="ECO:0007669"/>
    <property type="project" value="TreeGrafter"/>
</dbReference>
<protein>
    <submittedName>
        <fullName evidence="7">Marvel domain-containing protein</fullName>
    </submittedName>
</protein>
<sequence>MHRAIPLGLRTIQFLIAVTILGLAAAMIRAQVLGSAPTTVRYSTFTGGFGILVGLVGIASLFASFIPDLVPLVLDGLAGLLFLAGGIAWAVGLRGVQSCKDPYRMLQNSLLNWGTIGSGDDTRYGVVRPGDDDKAWYNRLRGNCQRAQADEVLQFISVAFALGLVGLGYLQMRRGRGAGGYIA</sequence>